<comment type="cofactor">
    <cofactor evidence="1 14">
        <name>heme</name>
        <dbReference type="ChEBI" id="CHEBI:30413"/>
    </cofactor>
</comment>
<evidence type="ECO:0000256" key="7">
    <source>
        <dbReference type="ARBA" id="ARBA00022723"/>
    </source>
</evidence>
<name>A0A482VBG0_ASBVE</name>
<keyword evidence="16" id="KW-1185">Reference proteome</keyword>
<dbReference type="PRINTS" id="PR00463">
    <property type="entry name" value="EP450I"/>
</dbReference>
<dbReference type="GO" id="GO:0004497">
    <property type="term" value="F:monooxygenase activity"/>
    <property type="evidence" value="ECO:0007669"/>
    <property type="project" value="UniProtKB-KW"/>
</dbReference>
<dbReference type="Proteomes" id="UP000292052">
    <property type="component" value="Unassembled WGS sequence"/>
</dbReference>
<keyword evidence="12" id="KW-0503">Monooxygenase</keyword>
<dbReference type="PROSITE" id="PS00086">
    <property type="entry name" value="CYTOCHROME_P450"/>
    <property type="match status" value="2"/>
</dbReference>
<reference evidence="15 16" key="1">
    <citation type="submission" date="2017-03" db="EMBL/GenBank/DDBJ databases">
        <title>Genome of the blue death feigning beetle - Asbolus verrucosus.</title>
        <authorList>
            <person name="Rider S.D."/>
        </authorList>
    </citation>
    <scope>NUCLEOTIDE SEQUENCE [LARGE SCALE GENOMIC DNA]</scope>
    <source>
        <strain evidence="15">Butters</strain>
        <tissue evidence="15">Head and leg muscle</tissue>
    </source>
</reference>
<dbReference type="GO" id="GO:0005789">
    <property type="term" value="C:endoplasmic reticulum membrane"/>
    <property type="evidence" value="ECO:0007669"/>
    <property type="project" value="UniProtKB-SubCell"/>
</dbReference>
<keyword evidence="11 14" id="KW-0408">Iron</keyword>
<evidence type="ECO:0000256" key="12">
    <source>
        <dbReference type="ARBA" id="ARBA00023033"/>
    </source>
</evidence>
<dbReference type="GO" id="GO:0005506">
    <property type="term" value="F:iron ion binding"/>
    <property type="evidence" value="ECO:0007669"/>
    <property type="project" value="InterPro"/>
</dbReference>
<evidence type="ECO:0000256" key="9">
    <source>
        <dbReference type="ARBA" id="ARBA00022848"/>
    </source>
</evidence>
<keyword evidence="8" id="KW-0256">Endoplasmic reticulum</keyword>
<keyword evidence="13" id="KW-0472">Membrane</keyword>
<dbReference type="InterPro" id="IPR017972">
    <property type="entry name" value="Cyt_P450_CS"/>
</dbReference>
<evidence type="ECO:0000313" key="16">
    <source>
        <dbReference type="Proteomes" id="UP000292052"/>
    </source>
</evidence>
<evidence type="ECO:0000256" key="6">
    <source>
        <dbReference type="ARBA" id="ARBA00022617"/>
    </source>
</evidence>
<keyword evidence="6 14" id="KW-0349">Heme</keyword>
<dbReference type="InterPro" id="IPR001128">
    <property type="entry name" value="Cyt_P450"/>
</dbReference>
<dbReference type="AlphaFoldDB" id="A0A482VBG0"/>
<keyword evidence="9" id="KW-0492">Microsome</keyword>
<dbReference type="PANTHER" id="PTHR24291:SF189">
    <property type="entry name" value="CYTOCHROME P450 4C3-RELATED"/>
    <property type="match status" value="1"/>
</dbReference>
<evidence type="ECO:0000256" key="2">
    <source>
        <dbReference type="ARBA" id="ARBA00003690"/>
    </source>
</evidence>
<dbReference type="InterPro" id="IPR002401">
    <property type="entry name" value="Cyt_P450_E_grp-I"/>
</dbReference>
<evidence type="ECO:0000256" key="5">
    <source>
        <dbReference type="ARBA" id="ARBA00010617"/>
    </source>
</evidence>
<accession>A0A482VBG0</accession>
<protein>
    <submittedName>
        <fullName evidence="15">p450 domain containing protein</fullName>
    </submittedName>
</protein>
<keyword evidence="7 14" id="KW-0479">Metal-binding</keyword>
<evidence type="ECO:0000256" key="14">
    <source>
        <dbReference type="PIRSR" id="PIRSR602401-1"/>
    </source>
</evidence>
<dbReference type="GO" id="GO:0016705">
    <property type="term" value="F:oxidoreductase activity, acting on paired donors, with incorporation or reduction of molecular oxygen"/>
    <property type="evidence" value="ECO:0007669"/>
    <property type="project" value="InterPro"/>
</dbReference>
<comment type="similarity">
    <text evidence="5">Belongs to the cytochrome P450 family.</text>
</comment>
<keyword evidence="10" id="KW-0560">Oxidoreductase</keyword>
<dbReference type="PANTHER" id="PTHR24291">
    <property type="entry name" value="CYTOCHROME P450 FAMILY 4"/>
    <property type="match status" value="1"/>
</dbReference>
<dbReference type="SUPFAM" id="SSF48264">
    <property type="entry name" value="Cytochrome P450"/>
    <property type="match status" value="2"/>
</dbReference>
<feature type="non-terminal residue" evidence="15">
    <location>
        <position position="883"/>
    </location>
</feature>
<evidence type="ECO:0000256" key="8">
    <source>
        <dbReference type="ARBA" id="ARBA00022824"/>
    </source>
</evidence>
<dbReference type="FunFam" id="1.10.630.10:FF:000035">
    <property type="entry name" value="CYtochrome P450 family"/>
    <property type="match status" value="2"/>
</dbReference>
<comment type="subcellular location">
    <subcellularLocation>
        <location evidence="4">Endoplasmic reticulum membrane</location>
        <topology evidence="4">Peripheral membrane protein</topology>
    </subcellularLocation>
    <subcellularLocation>
        <location evidence="3">Microsome membrane</location>
        <topology evidence="3">Peripheral membrane protein</topology>
    </subcellularLocation>
</comment>
<proteinExistence type="inferred from homology"/>
<feature type="binding site" description="axial binding residue" evidence="14">
    <location>
        <position position="851"/>
    </location>
    <ligand>
        <name>heme</name>
        <dbReference type="ChEBI" id="CHEBI:30413"/>
    </ligand>
    <ligandPart>
        <name>Fe</name>
        <dbReference type="ChEBI" id="CHEBI:18248"/>
    </ligandPart>
</feature>
<dbReference type="EMBL" id="QDEB01118234">
    <property type="protein sequence ID" value="RZB40510.1"/>
    <property type="molecule type" value="Genomic_DNA"/>
</dbReference>
<sequence>MLFATIILGTVAVLAVLYVIKKLFDYVVLTYYLQMIPGPPKGSLFFGNMEFHNKQPADIFNALREWASKYYPIYRLWICHISTVNILSPEDFETILSSIKHERKSMIYNLLLRWLKSGLLTSYGSKWQSRRKILTPAFHFSILQDFIAVFNEETENLVEILRNEVGKPSIDVVPVVSQFTLKAIGETAMGTKFTFHSPKEKNYKKAIYELAQVYLHRLFRPWLFYDINYTFAPSCFKERRLVNTLHSFTKEVIEKREKDFKSDDIKTKRKRLAMLDLLFSAKADGLIENEGIREEVDTFMFEGHDTTAVAISFSLMLIACHKEVQDQIVEEMRQVLDDIKKKPTFAELQEMKYLERCIKEALRLYPSVFFIGRVLGEDVITSSGYKLKKDSLVQLHIYDLHHNPEIYSEPEKFDPDRFLPENCQKRHPFAYVPFSAGPRNCIGQRFAILELKTVISGILANFVLEPVDTPETIVLIVDLVLRTKDGIRIKFLPRQLILSNPKHNEKSRLYELLHNWLRTGLLTSKGQKWLTRRRILTPAFHFSILQQFINVFNDQTDQLVETFKKQCHQPFITVDAHIAQFTLKTITETAMGVKLTFDTKEEIGYKQAVFDIGQIYLYRLLHSWFIHPILNLFSPTFFKERKTLKVLHRFTEDIIDKRQKTYQKVSLPTEKDDVYKSKTRLAMLDLLLTMKNKEGVIDIEGIREEVDTFVFEGHDTTAAAIGFSLMLIASHKHVQDQIVQEMVEVLGDLRKKPTYNDLQEMKYMERTIKEVLRLYPSVHFISRKLGEDVLTNSGYVLPKHTIVHLHFYDVHHNADIYPDPEKFDPDRFLPENSQNRHPFAYLPFSAGPRNCIGQRFAMLELKAVLCGVLANFILEAVDTPSTI</sequence>
<evidence type="ECO:0000256" key="10">
    <source>
        <dbReference type="ARBA" id="ARBA00023002"/>
    </source>
</evidence>
<dbReference type="GO" id="GO:0020037">
    <property type="term" value="F:heme binding"/>
    <property type="evidence" value="ECO:0007669"/>
    <property type="project" value="InterPro"/>
</dbReference>
<gene>
    <name evidence="15" type="ORF">BDFB_008995</name>
</gene>
<dbReference type="CDD" id="cd20628">
    <property type="entry name" value="CYP4"/>
    <property type="match status" value="2"/>
</dbReference>
<organism evidence="15 16">
    <name type="scientific">Asbolus verrucosus</name>
    <name type="common">Desert ironclad beetle</name>
    <dbReference type="NCBI Taxonomy" id="1661398"/>
    <lineage>
        <taxon>Eukaryota</taxon>
        <taxon>Metazoa</taxon>
        <taxon>Ecdysozoa</taxon>
        <taxon>Arthropoda</taxon>
        <taxon>Hexapoda</taxon>
        <taxon>Insecta</taxon>
        <taxon>Pterygota</taxon>
        <taxon>Neoptera</taxon>
        <taxon>Endopterygota</taxon>
        <taxon>Coleoptera</taxon>
        <taxon>Polyphaga</taxon>
        <taxon>Cucujiformia</taxon>
        <taxon>Tenebrionidae</taxon>
        <taxon>Pimeliinae</taxon>
        <taxon>Asbolus</taxon>
    </lineage>
</organism>
<dbReference type="Pfam" id="PF00067">
    <property type="entry name" value="p450"/>
    <property type="match status" value="2"/>
</dbReference>
<comment type="function">
    <text evidence="2">May be involved in the metabolism of insect hormones and in the breakdown of synthetic insecticides.</text>
</comment>
<dbReference type="OrthoDB" id="1470350at2759"/>
<dbReference type="PRINTS" id="PR00385">
    <property type="entry name" value="P450"/>
</dbReference>
<comment type="caution">
    <text evidence="15">The sequence shown here is derived from an EMBL/GenBank/DDBJ whole genome shotgun (WGS) entry which is preliminary data.</text>
</comment>
<evidence type="ECO:0000256" key="4">
    <source>
        <dbReference type="ARBA" id="ARBA00004406"/>
    </source>
</evidence>
<dbReference type="Gene3D" id="1.10.630.10">
    <property type="entry name" value="Cytochrome P450"/>
    <property type="match status" value="2"/>
</dbReference>
<evidence type="ECO:0000256" key="11">
    <source>
        <dbReference type="ARBA" id="ARBA00023004"/>
    </source>
</evidence>
<dbReference type="InterPro" id="IPR036396">
    <property type="entry name" value="Cyt_P450_sf"/>
</dbReference>
<evidence type="ECO:0000256" key="1">
    <source>
        <dbReference type="ARBA" id="ARBA00001971"/>
    </source>
</evidence>
<evidence type="ECO:0000313" key="15">
    <source>
        <dbReference type="EMBL" id="RZB40510.1"/>
    </source>
</evidence>
<evidence type="ECO:0000256" key="3">
    <source>
        <dbReference type="ARBA" id="ARBA00004174"/>
    </source>
</evidence>
<dbReference type="STRING" id="1661398.A0A482VBG0"/>
<dbReference type="InterPro" id="IPR050196">
    <property type="entry name" value="Cytochrome_P450_Monoox"/>
</dbReference>
<evidence type="ECO:0000256" key="13">
    <source>
        <dbReference type="ARBA" id="ARBA00023136"/>
    </source>
</evidence>